<keyword evidence="3" id="KW-1185">Reference proteome</keyword>
<gene>
    <name evidence="2" type="ORF">J4N46_06265</name>
</gene>
<dbReference type="EMBL" id="JAGDYP010000004">
    <property type="protein sequence ID" value="MBO1884023.1"/>
    <property type="molecule type" value="Genomic_DNA"/>
</dbReference>
<protein>
    <recommendedName>
        <fullName evidence="4">Anti-sigma factor</fullName>
    </recommendedName>
</protein>
<feature type="region of interest" description="Disordered" evidence="1">
    <location>
        <begin position="89"/>
        <end position="108"/>
    </location>
</feature>
<reference evidence="2 3" key="1">
    <citation type="submission" date="2021-03" db="EMBL/GenBank/DDBJ databases">
        <title>Isolation and description of Capnocytophaga bilenii sp. nov., a novel Capnocytophaga species, isolated from a gingivitis subject.</title>
        <authorList>
            <person name="Antezack A."/>
            <person name="Monnet-Corti V."/>
            <person name="La Scola B."/>
        </authorList>
    </citation>
    <scope>NUCLEOTIDE SEQUENCE [LARGE SCALE GENOMIC DNA]</scope>
    <source>
        <strain evidence="2 3">Marseille-Q4570</strain>
    </source>
</reference>
<feature type="compositionally biased region" description="Pro residues" evidence="1">
    <location>
        <begin position="93"/>
        <end position="106"/>
    </location>
</feature>
<dbReference type="RefSeq" id="WP_208058589.1">
    <property type="nucleotide sequence ID" value="NZ_JAGDYP010000004.1"/>
</dbReference>
<proteinExistence type="predicted"/>
<evidence type="ECO:0000256" key="1">
    <source>
        <dbReference type="SAM" id="MobiDB-lite"/>
    </source>
</evidence>
<comment type="caution">
    <text evidence="2">The sequence shown here is derived from an EMBL/GenBank/DDBJ whole genome shotgun (WGS) entry which is preliminary data.</text>
</comment>
<evidence type="ECO:0000313" key="2">
    <source>
        <dbReference type="EMBL" id="MBO1884023.1"/>
    </source>
</evidence>
<accession>A0ABS3PXF6</accession>
<evidence type="ECO:0000313" key="3">
    <source>
        <dbReference type="Proteomes" id="UP000681610"/>
    </source>
</evidence>
<sequence length="221" mass="24774">MWKDKIKNLFAHRQLPPSPDLWTRLEQQLTAETRKAAPVPTKKIRWYYYAAAAAVLIAISICSLNERQVTDVSQEIVFQQQNINNVCKTNTPSPLPTSNPTPPPNFNKPHSNIVKANSQVHTPPSNPIPPIATAIPPIDSAEPTTDPTPHNTNFSDENTHLVASLDTSLLTEEELVEIVATNLNNSQPTNTPVPPTQITHLKAYFKKYLEEKYNKWLALTR</sequence>
<evidence type="ECO:0008006" key="4">
    <source>
        <dbReference type="Google" id="ProtNLM"/>
    </source>
</evidence>
<organism evidence="2 3">
    <name type="scientific">Capnocytophaga bilenii</name>
    <dbReference type="NCBI Taxonomy" id="2819369"/>
    <lineage>
        <taxon>Bacteria</taxon>
        <taxon>Pseudomonadati</taxon>
        <taxon>Bacteroidota</taxon>
        <taxon>Flavobacteriia</taxon>
        <taxon>Flavobacteriales</taxon>
        <taxon>Flavobacteriaceae</taxon>
        <taxon>Capnocytophaga</taxon>
    </lineage>
</organism>
<dbReference type="Proteomes" id="UP000681610">
    <property type="component" value="Unassembled WGS sequence"/>
</dbReference>
<name>A0ABS3PXF6_9FLAO</name>